<dbReference type="InterPro" id="IPR043519">
    <property type="entry name" value="NT_sf"/>
</dbReference>
<keyword evidence="4 8" id="KW-0378">Hydrolase</keyword>
<dbReference type="InterPro" id="IPR010043">
    <property type="entry name" value="UTase/UR"/>
</dbReference>
<comment type="function">
    <text evidence="8">Modifies, by uridylylation and deuridylylation, the PII regulatory proteins (GlnB and homologs), in response to the nitrogen status of the cell that GlnD senses through the glutamine level. Under low glutamine levels, catalyzes the conversion of the PII proteins and UTP to PII-UMP and PPi, while under higher glutamine levels, GlnD hydrolyzes PII-UMP to PII and UMP (deuridylylation). Thus, controls uridylylation state and activity of the PII proteins, and plays an important role in the regulation of nitrogen metabolism.</text>
</comment>
<evidence type="ECO:0000256" key="6">
    <source>
        <dbReference type="ARBA" id="ARBA00023268"/>
    </source>
</evidence>
<evidence type="ECO:0000313" key="12">
    <source>
        <dbReference type="Proteomes" id="UP000019276"/>
    </source>
</evidence>
<keyword evidence="1 8" id="KW-0808">Transferase</keyword>
<dbReference type="GO" id="GO:0008081">
    <property type="term" value="F:phosphoric diester hydrolase activity"/>
    <property type="evidence" value="ECO:0007669"/>
    <property type="project" value="UniProtKB-UniRule"/>
</dbReference>
<evidence type="ECO:0000256" key="5">
    <source>
        <dbReference type="ARBA" id="ARBA00022842"/>
    </source>
</evidence>
<comment type="catalytic activity">
    <reaction evidence="8">
        <text>[protein-PII]-L-tyrosine + UTP = [protein-PII]-uridylyl-L-tyrosine + diphosphate</text>
        <dbReference type="Rhea" id="RHEA:13673"/>
        <dbReference type="Rhea" id="RHEA-COMP:12147"/>
        <dbReference type="Rhea" id="RHEA-COMP:12148"/>
        <dbReference type="ChEBI" id="CHEBI:33019"/>
        <dbReference type="ChEBI" id="CHEBI:46398"/>
        <dbReference type="ChEBI" id="CHEBI:46858"/>
        <dbReference type="ChEBI" id="CHEBI:90602"/>
        <dbReference type="EC" id="2.7.7.59"/>
    </reaction>
</comment>
<dbReference type="HAMAP" id="MF_00277">
    <property type="entry name" value="PII_uridylyl_transf"/>
    <property type="match status" value="1"/>
</dbReference>
<comment type="cofactor">
    <cofactor evidence="8">
        <name>Mg(2+)</name>
        <dbReference type="ChEBI" id="CHEBI:18420"/>
    </cofactor>
</comment>
<dbReference type="RefSeq" id="WP_035013373.1">
    <property type="nucleotide sequence ID" value="NZ_ARZY01000005.1"/>
</dbReference>
<evidence type="ECO:0000256" key="7">
    <source>
        <dbReference type="ARBA" id="ARBA00047968"/>
    </source>
</evidence>
<dbReference type="AlphaFoldDB" id="W7QHG5"/>
<comment type="caution">
    <text evidence="11">The sequence shown here is derived from an EMBL/GenBank/DDBJ whole genome shotgun (WGS) entry which is preliminary data.</text>
</comment>
<evidence type="ECO:0000256" key="4">
    <source>
        <dbReference type="ARBA" id="ARBA00022801"/>
    </source>
</evidence>
<dbReference type="STRING" id="1328313.DS2_04080"/>
<feature type="domain" description="ACT" evidence="9">
    <location>
        <begin position="695"/>
        <end position="775"/>
    </location>
</feature>
<dbReference type="InterPro" id="IPR002934">
    <property type="entry name" value="Polymerase_NTP_transf_dom"/>
</dbReference>
<dbReference type="Pfam" id="PF01966">
    <property type="entry name" value="HD"/>
    <property type="match status" value="1"/>
</dbReference>
<keyword evidence="3" id="KW-0677">Repeat</keyword>
<comment type="catalytic activity">
    <reaction evidence="7">
        <text>guanosine 3',5'-bis(diphosphate) + H2O = GDP + diphosphate + H(+)</text>
        <dbReference type="Rhea" id="RHEA:14253"/>
        <dbReference type="ChEBI" id="CHEBI:15377"/>
        <dbReference type="ChEBI" id="CHEBI:15378"/>
        <dbReference type="ChEBI" id="CHEBI:33019"/>
        <dbReference type="ChEBI" id="CHEBI:58189"/>
        <dbReference type="ChEBI" id="CHEBI:77828"/>
        <dbReference type="EC" id="3.1.7.2"/>
    </reaction>
</comment>
<dbReference type="NCBIfam" id="TIGR01693">
    <property type="entry name" value="UTase_glnD"/>
    <property type="match status" value="1"/>
</dbReference>
<gene>
    <name evidence="8" type="primary">glnD</name>
    <name evidence="11" type="ORF">DS2_04080</name>
</gene>
<dbReference type="InterPro" id="IPR013546">
    <property type="entry name" value="PII_UdlTrfase/GS_AdlTrfase"/>
</dbReference>
<dbReference type="PROSITE" id="PS51671">
    <property type="entry name" value="ACT"/>
    <property type="match status" value="2"/>
</dbReference>
<evidence type="ECO:0000259" key="10">
    <source>
        <dbReference type="PROSITE" id="PS51831"/>
    </source>
</evidence>
<dbReference type="eggNOG" id="COG2844">
    <property type="taxonomic scope" value="Bacteria"/>
</dbReference>
<dbReference type="SUPFAM" id="SSF81301">
    <property type="entry name" value="Nucleotidyltransferase"/>
    <property type="match status" value="1"/>
</dbReference>
<keyword evidence="5 8" id="KW-0460">Magnesium</keyword>
<sequence length="877" mass="101365">MNSQQHYLDKVSQIHSLDNIAEVRKLVDSYHTWLQEAYTQQPIAKIVLGRAFFVDHLIRKLWRLLDLEQAPELTLAAVGGYGRGHLNLHSDIDLLILSKNPINEEYQQKIGLFVTALWDLGLDIGQSVRTLKETITLAQEDITIATNLLESRLLAGDENLFKELTKKINGKSFWPSVKFFKAKTEEQQARHAKFNDTSYNLEPNIKENPGCLRDIQNIGWIAKKHYKVFDGSQLVKQNFMTEEELRELQDCREFLWHMRFALHSVAGRSENRLLFEYQPEVANLLGYGEDKSSVETMMKRFFVITRRVSELNQVLLQFFADEFVTRFRPWKRKRINKDFEITNGLLRARNEDVFETPAGLLDMFEVIADYDKAVNGLHSNTLRLLRNARRKYETLELCQLDACRQRFLNLVKHPKFFGTSWKIMHHHGVMAVYSHDWAHIVGLMQFDLFHSYTVDEHTHRLIRNIYRYTLPEYKEEFPRCSAICNNYPKIELLYIAAIYHDICKGKGGDHSELGGHAVREFCQLHGISKTDTDLVAWLVENHLLMSVVAQRKDINDPQIIHDFCERIQDETHLNLLYALTLADIRATNATLLNEWKASLLRQLYASTLNALRSGLEKPVARAVQEKEKRDNALDLLLSNKHSPDSIKSLWQTMPEDYFHRYNSKQIAWHTKSILDGKNKEIVFAIDNKTHPGGTAIFVYTKDRAYLFASICSALDRKNFNIHDAIIMNTEDGYALDTLIVLEEEGNQAKRKRFKDIQDALVEAINEEGEPSVPNRIPRQIKQFHVPTRITWVEHKNDKRSMMELEALDTPGLLVKIGRVFFANNITIHAAKVATIGERAEDFFVLTNNSGDPLSIEEKASLTEQLVAALKINPSNKR</sequence>
<feature type="domain" description="ACT" evidence="9">
    <location>
        <begin position="801"/>
        <end position="876"/>
    </location>
</feature>
<dbReference type="SUPFAM" id="SSF81593">
    <property type="entry name" value="Nucleotidyltransferase substrate binding subunit/domain"/>
    <property type="match status" value="1"/>
</dbReference>
<dbReference type="PATRIC" id="fig|1328313.3.peg.844"/>
<dbReference type="Gene3D" id="1.10.3210.10">
    <property type="entry name" value="Hypothetical protein af1432"/>
    <property type="match status" value="1"/>
</dbReference>
<comment type="similarity">
    <text evidence="8">Belongs to the GlnD family.</text>
</comment>
<dbReference type="Pfam" id="PF08335">
    <property type="entry name" value="GlnD_UR_UTase"/>
    <property type="match status" value="1"/>
</dbReference>
<comment type="domain">
    <text evidence="8">Has four distinct domains: an N-terminal nucleotidyltransferase (NT) domain responsible for UTase activity, a central HD domain that encodes UR activity, and two C-terminal ACT domains that seem to have a role in glutamine sensing.</text>
</comment>
<comment type="activity regulation">
    <text evidence="8">Uridylyltransferase (UTase) activity is inhibited by glutamine, while glutamine activates uridylyl-removing (UR) activity.</text>
</comment>
<dbReference type="PANTHER" id="PTHR47320">
    <property type="entry name" value="BIFUNCTIONAL URIDYLYLTRANSFERASE/URIDYLYL-REMOVING ENZYME"/>
    <property type="match status" value="1"/>
</dbReference>
<comment type="catalytic activity">
    <reaction evidence="8">
        <text>[protein-PII]-uridylyl-L-tyrosine + H2O = [protein-PII]-L-tyrosine + UMP + H(+)</text>
        <dbReference type="Rhea" id="RHEA:48600"/>
        <dbReference type="Rhea" id="RHEA-COMP:12147"/>
        <dbReference type="Rhea" id="RHEA-COMP:12148"/>
        <dbReference type="ChEBI" id="CHEBI:15377"/>
        <dbReference type="ChEBI" id="CHEBI:15378"/>
        <dbReference type="ChEBI" id="CHEBI:46858"/>
        <dbReference type="ChEBI" id="CHEBI:57865"/>
        <dbReference type="ChEBI" id="CHEBI:90602"/>
    </reaction>
</comment>
<dbReference type="Pfam" id="PF01842">
    <property type="entry name" value="ACT"/>
    <property type="match status" value="1"/>
</dbReference>
<feature type="domain" description="HD" evidence="10">
    <location>
        <begin position="454"/>
        <end position="576"/>
    </location>
</feature>
<name>W7QHG5_9ALTE</name>
<evidence type="ECO:0000256" key="8">
    <source>
        <dbReference type="HAMAP-Rule" id="MF_00277"/>
    </source>
</evidence>
<dbReference type="PIRSF" id="PIRSF006288">
    <property type="entry name" value="PII_uridyltransf"/>
    <property type="match status" value="1"/>
</dbReference>
<keyword evidence="2 8" id="KW-0548">Nucleotidyltransferase</keyword>
<keyword evidence="12" id="KW-1185">Reference proteome</keyword>
<dbReference type="Pfam" id="PF01909">
    <property type="entry name" value="NTP_transf_2"/>
    <property type="match status" value="1"/>
</dbReference>
<dbReference type="GO" id="GO:0008773">
    <property type="term" value="F:[protein-PII] uridylyltransferase activity"/>
    <property type="evidence" value="ECO:0007669"/>
    <property type="project" value="UniProtKB-UniRule"/>
</dbReference>
<dbReference type="SUPFAM" id="SSF55021">
    <property type="entry name" value="ACT-like"/>
    <property type="match status" value="2"/>
</dbReference>
<evidence type="ECO:0000313" key="11">
    <source>
        <dbReference type="EMBL" id="EWH11321.1"/>
    </source>
</evidence>
<evidence type="ECO:0000259" key="9">
    <source>
        <dbReference type="PROSITE" id="PS51671"/>
    </source>
</evidence>
<dbReference type="PROSITE" id="PS51831">
    <property type="entry name" value="HD"/>
    <property type="match status" value="1"/>
</dbReference>
<dbReference type="SUPFAM" id="SSF109604">
    <property type="entry name" value="HD-domain/PDEase-like"/>
    <property type="match status" value="1"/>
</dbReference>
<dbReference type="SMART" id="SM00471">
    <property type="entry name" value="HDc"/>
    <property type="match status" value="1"/>
</dbReference>
<dbReference type="CDD" id="cd04900">
    <property type="entry name" value="ACT_UUR-like_1"/>
    <property type="match status" value="1"/>
</dbReference>
<dbReference type="InterPro" id="IPR003607">
    <property type="entry name" value="HD/PDEase_dom"/>
</dbReference>
<feature type="region of interest" description="Uridylyltransferase" evidence="8">
    <location>
        <begin position="1"/>
        <end position="334"/>
    </location>
</feature>
<evidence type="ECO:0000256" key="2">
    <source>
        <dbReference type="ARBA" id="ARBA00022695"/>
    </source>
</evidence>
<reference evidence="11 12" key="1">
    <citation type="journal article" date="2014" name="Genome Announc.">
        <title>Draft Genome Sequence of the Agar-Degrading Bacterium Catenovulum sp. Strain DS-2, Isolated from Intestines of Haliotis diversicolor.</title>
        <authorList>
            <person name="Shan D."/>
            <person name="Li X."/>
            <person name="Gu Z."/>
            <person name="Wei G."/>
            <person name="Gao Z."/>
            <person name="Shao Z."/>
        </authorList>
    </citation>
    <scope>NUCLEOTIDE SEQUENCE [LARGE SCALE GENOMIC DNA]</scope>
    <source>
        <strain evidence="11 12">DS-2</strain>
    </source>
</reference>
<dbReference type="EC" id="3.1.4.-" evidence="8"/>
<keyword evidence="6 8" id="KW-0511">Multifunctional enzyme</keyword>
<evidence type="ECO:0000256" key="3">
    <source>
        <dbReference type="ARBA" id="ARBA00022737"/>
    </source>
</evidence>
<dbReference type="InterPro" id="IPR002912">
    <property type="entry name" value="ACT_dom"/>
</dbReference>
<dbReference type="InterPro" id="IPR045865">
    <property type="entry name" value="ACT-like_dom_sf"/>
</dbReference>
<dbReference type="GO" id="GO:0008893">
    <property type="term" value="F:guanosine-3',5'-bis(diphosphate) 3'-diphosphatase activity"/>
    <property type="evidence" value="ECO:0007669"/>
    <property type="project" value="UniProtKB-EC"/>
</dbReference>
<dbReference type="Proteomes" id="UP000019276">
    <property type="component" value="Unassembled WGS sequence"/>
</dbReference>
<dbReference type="CDD" id="cd04899">
    <property type="entry name" value="ACT_ACR-UUR-like_2"/>
    <property type="match status" value="1"/>
</dbReference>
<comment type="caution">
    <text evidence="8">Lacks conserved residue(s) required for the propagation of feature annotation.</text>
</comment>
<dbReference type="EMBL" id="ARZY01000005">
    <property type="protein sequence ID" value="EWH11321.1"/>
    <property type="molecule type" value="Genomic_DNA"/>
</dbReference>
<dbReference type="CDD" id="cd05401">
    <property type="entry name" value="NT_GlnE_GlnD_like"/>
    <property type="match status" value="1"/>
</dbReference>
<dbReference type="GO" id="GO:0006808">
    <property type="term" value="P:regulation of nitrogen utilization"/>
    <property type="evidence" value="ECO:0007669"/>
    <property type="project" value="UniProtKB-UniRule"/>
</dbReference>
<accession>W7QHG5</accession>
<dbReference type="PANTHER" id="PTHR47320:SF1">
    <property type="entry name" value="BIFUNCTIONAL URIDYLYLTRANSFERASE_URIDYLYL-REMOVING ENZYME"/>
    <property type="match status" value="1"/>
</dbReference>
<protein>
    <recommendedName>
        <fullName evidence="8">Bifunctional uridylyltransferase/uridylyl-removing enzyme</fullName>
        <shortName evidence="8">UTase/UR</shortName>
    </recommendedName>
    <alternativeName>
        <fullName evidence="8">Bifunctional [protein-PII] modification enzyme</fullName>
    </alternativeName>
    <alternativeName>
        <fullName evidence="8">Bifunctional nitrogen sensor protein</fullName>
    </alternativeName>
    <domain>
        <recommendedName>
            <fullName evidence="8">[Protein-PII] uridylyltransferase</fullName>
            <shortName evidence="8">PII uridylyltransferase</shortName>
            <shortName evidence="8">UTase</shortName>
            <ecNumber evidence="8">2.7.7.59</ecNumber>
        </recommendedName>
    </domain>
    <domain>
        <recommendedName>
            <fullName evidence="8">[Protein-PII]-UMP uridylyl-removing enzyme</fullName>
            <shortName evidence="8">UR</shortName>
            <ecNumber evidence="8">3.1.4.-</ecNumber>
        </recommendedName>
    </domain>
</protein>
<proteinExistence type="inferred from homology"/>
<organism evidence="11 12">
    <name type="scientific">Catenovulum agarivorans DS-2</name>
    <dbReference type="NCBI Taxonomy" id="1328313"/>
    <lineage>
        <taxon>Bacteria</taxon>
        <taxon>Pseudomonadati</taxon>
        <taxon>Pseudomonadota</taxon>
        <taxon>Gammaproteobacteria</taxon>
        <taxon>Alteromonadales</taxon>
        <taxon>Alteromonadaceae</taxon>
        <taxon>Catenovulum</taxon>
    </lineage>
</organism>
<evidence type="ECO:0000256" key="1">
    <source>
        <dbReference type="ARBA" id="ARBA00022679"/>
    </source>
</evidence>
<dbReference type="EC" id="2.7.7.59" evidence="8"/>
<dbReference type="InterPro" id="IPR006674">
    <property type="entry name" value="HD_domain"/>
</dbReference>
<dbReference type="OrthoDB" id="9758038at2"/>